<keyword evidence="3" id="KW-1003">Cell membrane</keyword>
<keyword evidence="5 8" id="KW-0812">Transmembrane</keyword>
<feature type="transmembrane region" description="Helical" evidence="8">
    <location>
        <begin position="85"/>
        <end position="109"/>
    </location>
</feature>
<reference evidence="9" key="1">
    <citation type="journal article" date="2020" name="Stud. Mycol.">
        <title>101 Dothideomycetes genomes: a test case for predicting lifestyles and emergence of pathogens.</title>
        <authorList>
            <person name="Haridas S."/>
            <person name="Albert R."/>
            <person name="Binder M."/>
            <person name="Bloem J."/>
            <person name="Labutti K."/>
            <person name="Salamov A."/>
            <person name="Andreopoulos B."/>
            <person name="Baker S."/>
            <person name="Barry K."/>
            <person name="Bills G."/>
            <person name="Bluhm B."/>
            <person name="Cannon C."/>
            <person name="Castanera R."/>
            <person name="Culley D."/>
            <person name="Daum C."/>
            <person name="Ezra D."/>
            <person name="Gonzalez J."/>
            <person name="Henrissat B."/>
            <person name="Kuo A."/>
            <person name="Liang C."/>
            <person name="Lipzen A."/>
            <person name="Lutzoni F."/>
            <person name="Magnuson J."/>
            <person name="Mondo S."/>
            <person name="Nolan M."/>
            <person name="Ohm R."/>
            <person name="Pangilinan J."/>
            <person name="Park H.-J."/>
            <person name="Ramirez L."/>
            <person name="Alfaro M."/>
            <person name="Sun H."/>
            <person name="Tritt A."/>
            <person name="Yoshinaga Y."/>
            <person name="Zwiers L.-H."/>
            <person name="Turgeon B."/>
            <person name="Goodwin S."/>
            <person name="Spatafora J."/>
            <person name="Crous P."/>
            <person name="Grigoriev I."/>
        </authorList>
    </citation>
    <scope>NUCLEOTIDE SEQUENCE</scope>
    <source>
        <strain evidence="9">CBS 130266</strain>
    </source>
</reference>
<evidence type="ECO:0000256" key="6">
    <source>
        <dbReference type="ARBA" id="ARBA00022989"/>
    </source>
</evidence>
<protein>
    <recommendedName>
        <fullName evidence="11">Sulphur transport domain-containing protein</fullName>
    </recommendedName>
</protein>
<dbReference type="InterPro" id="IPR007272">
    <property type="entry name" value="Sulf_transp_TsuA/YedE"/>
</dbReference>
<dbReference type="GO" id="GO:0005886">
    <property type="term" value="C:plasma membrane"/>
    <property type="evidence" value="ECO:0007669"/>
    <property type="project" value="UniProtKB-SubCell"/>
</dbReference>
<feature type="transmembrane region" description="Helical" evidence="8">
    <location>
        <begin position="303"/>
        <end position="328"/>
    </location>
</feature>
<dbReference type="EMBL" id="MU007017">
    <property type="protein sequence ID" value="KAF2434197.1"/>
    <property type="molecule type" value="Genomic_DNA"/>
</dbReference>
<dbReference type="PANTHER" id="PTHR30574:SF1">
    <property type="entry name" value="SULPHUR TRANSPORT DOMAIN-CONTAINING PROTEIN"/>
    <property type="match status" value="1"/>
</dbReference>
<evidence type="ECO:0000256" key="2">
    <source>
        <dbReference type="ARBA" id="ARBA00022448"/>
    </source>
</evidence>
<evidence type="ECO:0000256" key="8">
    <source>
        <dbReference type="SAM" id="Phobius"/>
    </source>
</evidence>
<sequence length="329" mass="33694">MPNSSLATLISGAIFGASMGVAGVVAPSIVVAQMKLENFHMIRVFLAATGSSAIVLRVLNHIGYVNTKARVPQNLGWIGSYDGNIIGGLLMGVGMTLSGSCPGTVYAQIGSGFESGLPVLAGALLGGVLYTGVSQRLKTKKAKEQTVNACLTIQEKAGLDVNLTLLLFEGIIASVIALASSLPSTSQQLFHPLIGGLLIGGTQLCSLVLTKSTLGISGSYEEFGKWFWKITGLSPGSRPPSTSIIFATGVVLGSWALSTAKPELFKADSLYINHMSGIVGGAIMAFGSRLAGGCTSGHGISGMALMGISSIVSVVSMFAGGMISAQLIH</sequence>
<accession>A0A9P4U2Q7</accession>
<evidence type="ECO:0000256" key="1">
    <source>
        <dbReference type="ARBA" id="ARBA00004429"/>
    </source>
</evidence>
<name>A0A9P4U2Q7_9PEZI</name>
<gene>
    <name evidence="9" type="ORF">EJ08DRAFT_606182</name>
</gene>
<dbReference type="PANTHER" id="PTHR30574">
    <property type="entry name" value="INNER MEMBRANE PROTEIN YEDE"/>
    <property type="match status" value="1"/>
</dbReference>
<organism evidence="9 10">
    <name type="scientific">Tothia fuscella</name>
    <dbReference type="NCBI Taxonomy" id="1048955"/>
    <lineage>
        <taxon>Eukaryota</taxon>
        <taxon>Fungi</taxon>
        <taxon>Dikarya</taxon>
        <taxon>Ascomycota</taxon>
        <taxon>Pezizomycotina</taxon>
        <taxon>Dothideomycetes</taxon>
        <taxon>Pleosporomycetidae</taxon>
        <taxon>Venturiales</taxon>
        <taxon>Cylindrosympodiaceae</taxon>
        <taxon>Tothia</taxon>
    </lineage>
</organism>
<keyword evidence="7 8" id="KW-0472">Membrane</keyword>
<comment type="subcellular location">
    <subcellularLocation>
        <location evidence="1">Cell inner membrane</location>
        <topology evidence="1">Multi-pass membrane protein</topology>
    </subcellularLocation>
</comment>
<feature type="transmembrane region" description="Helical" evidence="8">
    <location>
        <begin position="42"/>
        <end position="64"/>
    </location>
</feature>
<dbReference type="Proteomes" id="UP000800235">
    <property type="component" value="Unassembled WGS sequence"/>
</dbReference>
<keyword evidence="4" id="KW-0997">Cell inner membrane</keyword>
<feature type="transmembrane region" description="Helical" evidence="8">
    <location>
        <begin position="163"/>
        <end position="183"/>
    </location>
</feature>
<evidence type="ECO:0000313" key="10">
    <source>
        <dbReference type="Proteomes" id="UP000800235"/>
    </source>
</evidence>
<keyword evidence="10" id="KW-1185">Reference proteome</keyword>
<evidence type="ECO:0008006" key="11">
    <source>
        <dbReference type="Google" id="ProtNLM"/>
    </source>
</evidence>
<keyword evidence="6 8" id="KW-1133">Transmembrane helix</keyword>
<evidence type="ECO:0000256" key="4">
    <source>
        <dbReference type="ARBA" id="ARBA00022519"/>
    </source>
</evidence>
<dbReference type="AlphaFoldDB" id="A0A9P4U2Q7"/>
<evidence type="ECO:0000256" key="3">
    <source>
        <dbReference type="ARBA" id="ARBA00022475"/>
    </source>
</evidence>
<feature type="transmembrane region" description="Helical" evidence="8">
    <location>
        <begin position="189"/>
        <end position="209"/>
    </location>
</feature>
<feature type="transmembrane region" description="Helical" evidence="8">
    <location>
        <begin position="270"/>
        <end position="291"/>
    </location>
</feature>
<dbReference type="Pfam" id="PF04143">
    <property type="entry name" value="Sulf_transp"/>
    <property type="match status" value="1"/>
</dbReference>
<proteinExistence type="predicted"/>
<evidence type="ECO:0000256" key="5">
    <source>
        <dbReference type="ARBA" id="ARBA00022692"/>
    </source>
</evidence>
<evidence type="ECO:0000313" key="9">
    <source>
        <dbReference type="EMBL" id="KAF2434197.1"/>
    </source>
</evidence>
<evidence type="ECO:0000256" key="7">
    <source>
        <dbReference type="ARBA" id="ARBA00023136"/>
    </source>
</evidence>
<comment type="caution">
    <text evidence="9">The sequence shown here is derived from an EMBL/GenBank/DDBJ whole genome shotgun (WGS) entry which is preliminary data.</text>
</comment>
<feature type="transmembrane region" description="Helical" evidence="8">
    <location>
        <begin position="115"/>
        <end position="133"/>
    </location>
</feature>
<dbReference type="OrthoDB" id="10254418at2759"/>
<keyword evidence="2" id="KW-0813">Transport</keyword>